<dbReference type="SMART" id="SM00382">
    <property type="entry name" value="AAA"/>
    <property type="match status" value="1"/>
</dbReference>
<dbReference type="PANTHER" id="PTHR42711">
    <property type="entry name" value="ABC TRANSPORTER ATP-BINDING PROTEIN"/>
    <property type="match status" value="1"/>
</dbReference>
<dbReference type="SUPFAM" id="SSF52540">
    <property type="entry name" value="P-loop containing nucleoside triphosphate hydrolases"/>
    <property type="match status" value="1"/>
</dbReference>
<evidence type="ECO:0000256" key="4">
    <source>
        <dbReference type="ARBA" id="ARBA00022840"/>
    </source>
</evidence>
<sequence>MTVTDDLHIDVHGLRKMYGDFPAVDSVDMQVRKGEVFALLGPNGAGKTTTVEVLVGVRDRSAGTVAVLGEDPRRDARSWRNRLGVVPQNTGDYLDLTVREVVSHFGSFYSDPIPTDELISMVGLTSKARAKTTSLSGGQRRRLDVAVGVVGRPELVFLDEPTTGLDPEARREAWDLVNYFRELGATTVLTTHYLDEAEALADRAGIIAAGKMLTVGTIAELGRTAGAATLISLTGLPQVERVIPRELGLVETTRPDDRAPITTISTDHATEVLSRLIPYAREHGCHEIPGLSVHRPTLEDTYLRLIQREDAKR</sequence>
<dbReference type="PROSITE" id="PS00211">
    <property type="entry name" value="ABC_TRANSPORTER_1"/>
    <property type="match status" value="1"/>
</dbReference>
<evidence type="ECO:0000256" key="5">
    <source>
        <dbReference type="ARBA" id="ARBA00023251"/>
    </source>
</evidence>
<dbReference type="Proteomes" id="UP001501475">
    <property type="component" value="Unassembled WGS sequence"/>
</dbReference>
<evidence type="ECO:0000259" key="6">
    <source>
        <dbReference type="PROSITE" id="PS50893"/>
    </source>
</evidence>
<dbReference type="PANTHER" id="PTHR42711:SF16">
    <property type="entry name" value="ABC TRANSPORTER ATP-BINDING PROTEIN"/>
    <property type="match status" value="1"/>
</dbReference>
<dbReference type="InterPro" id="IPR050763">
    <property type="entry name" value="ABC_transporter_ATP-binding"/>
</dbReference>
<reference evidence="8" key="1">
    <citation type="journal article" date="2019" name="Int. J. Syst. Evol. Microbiol.">
        <title>The Global Catalogue of Microorganisms (GCM) 10K type strain sequencing project: providing services to taxonomists for standard genome sequencing and annotation.</title>
        <authorList>
            <consortium name="The Broad Institute Genomics Platform"/>
            <consortium name="The Broad Institute Genome Sequencing Center for Infectious Disease"/>
            <person name="Wu L."/>
            <person name="Ma J."/>
        </authorList>
    </citation>
    <scope>NUCLEOTIDE SEQUENCE [LARGE SCALE GENOMIC DNA]</scope>
    <source>
        <strain evidence="8">JCM 15591</strain>
    </source>
</reference>
<dbReference type="InterPro" id="IPR003593">
    <property type="entry name" value="AAA+_ATPase"/>
</dbReference>
<evidence type="ECO:0000256" key="2">
    <source>
        <dbReference type="ARBA" id="ARBA00022448"/>
    </source>
</evidence>
<dbReference type="EMBL" id="BAAAPN010000059">
    <property type="protein sequence ID" value="GAA1769929.1"/>
    <property type="molecule type" value="Genomic_DNA"/>
</dbReference>
<dbReference type="InterPro" id="IPR003439">
    <property type="entry name" value="ABC_transporter-like_ATP-bd"/>
</dbReference>
<comment type="subcellular location">
    <subcellularLocation>
        <location evidence="1">Cell membrane</location>
        <topology evidence="1">Peripheral membrane protein</topology>
    </subcellularLocation>
</comment>
<dbReference type="InterPro" id="IPR017871">
    <property type="entry name" value="ABC_transporter-like_CS"/>
</dbReference>
<evidence type="ECO:0000256" key="1">
    <source>
        <dbReference type="ARBA" id="ARBA00004202"/>
    </source>
</evidence>
<dbReference type="PROSITE" id="PS50893">
    <property type="entry name" value="ABC_TRANSPORTER_2"/>
    <property type="match status" value="1"/>
</dbReference>
<dbReference type="InterPro" id="IPR027417">
    <property type="entry name" value="P-loop_NTPase"/>
</dbReference>
<keyword evidence="5" id="KW-0046">Antibiotic resistance</keyword>
<comment type="caution">
    <text evidence="7">The sequence shown here is derived from an EMBL/GenBank/DDBJ whole genome shotgun (WGS) entry which is preliminary data.</text>
</comment>
<protein>
    <submittedName>
        <fullName evidence="7">ABC transporter ATP-binding protein</fullName>
    </submittedName>
</protein>
<dbReference type="CDD" id="cd03230">
    <property type="entry name" value="ABC_DR_subfamily_A"/>
    <property type="match status" value="1"/>
</dbReference>
<proteinExistence type="predicted"/>
<evidence type="ECO:0000313" key="8">
    <source>
        <dbReference type="Proteomes" id="UP001501475"/>
    </source>
</evidence>
<evidence type="ECO:0000256" key="3">
    <source>
        <dbReference type="ARBA" id="ARBA00022741"/>
    </source>
</evidence>
<accession>A0ABP4X7Z5</accession>
<dbReference type="RefSeq" id="WP_344067752.1">
    <property type="nucleotide sequence ID" value="NZ_BAAAPN010000059.1"/>
</dbReference>
<organism evidence="7 8">
    <name type="scientific">Nostocoides vanveenii</name>
    <dbReference type="NCBI Taxonomy" id="330835"/>
    <lineage>
        <taxon>Bacteria</taxon>
        <taxon>Bacillati</taxon>
        <taxon>Actinomycetota</taxon>
        <taxon>Actinomycetes</taxon>
        <taxon>Micrococcales</taxon>
        <taxon>Intrasporangiaceae</taxon>
        <taxon>Nostocoides</taxon>
    </lineage>
</organism>
<keyword evidence="2" id="KW-0813">Transport</keyword>
<dbReference type="GO" id="GO:0005524">
    <property type="term" value="F:ATP binding"/>
    <property type="evidence" value="ECO:0007669"/>
    <property type="project" value="UniProtKB-KW"/>
</dbReference>
<name>A0ABP4X7Z5_9MICO</name>
<evidence type="ECO:0000313" key="7">
    <source>
        <dbReference type="EMBL" id="GAA1769929.1"/>
    </source>
</evidence>
<dbReference type="Gene3D" id="3.40.50.300">
    <property type="entry name" value="P-loop containing nucleotide triphosphate hydrolases"/>
    <property type="match status" value="1"/>
</dbReference>
<dbReference type="Pfam" id="PF00005">
    <property type="entry name" value="ABC_tran"/>
    <property type="match status" value="1"/>
</dbReference>
<gene>
    <name evidence="7" type="ORF">GCM10009810_30590</name>
</gene>
<feature type="domain" description="ABC transporter" evidence="6">
    <location>
        <begin position="9"/>
        <end position="234"/>
    </location>
</feature>
<keyword evidence="3" id="KW-0547">Nucleotide-binding</keyword>
<keyword evidence="8" id="KW-1185">Reference proteome</keyword>
<keyword evidence="4 7" id="KW-0067">ATP-binding</keyword>